<evidence type="ECO:0000256" key="2">
    <source>
        <dbReference type="SAM" id="Phobius"/>
    </source>
</evidence>
<comment type="caution">
    <text evidence="4">The sequence shown here is derived from an EMBL/GenBank/DDBJ whole genome shotgun (WGS) entry which is preliminary data.</text>
</comment>
<feature type="compositionally biased region" description="Low complexity" evidence="1">
    <location>
        <begin position="66"/>
        <end position="99"/>
    </location>
</feature>
<keyword evidence="2" id="KW-1133">Transmembrane helix</keyword>
<proteinExistence type="predicted"/>
<protein>
    <recommendedName>
        <fullName evidence="3">Putative auto-transporter adhesin head GIN domain-containing protein</fullName>
    </recommendedName>
</protein>
<dbReference type="EMBL" id="CAKLCB010000353">
    <property type="protein sequence ID" value="CAH0520364.1"/>
    <property type="molecule type" value="Genomic_DNA"/>
</dbReference>
<keyword evidence="5" id="KW-1185">Reference proteome</keyword>
<sequence>MAMSFSAACAWKFNVSNVTLPENRTGKHESFQRVWTVSSIAQLHQLYLAVPGSVFVELDPSLLPSAETPATDDPATETPGVPGVVPGQTPGVIPGVVPGAEPGFVPGKTPAGSFNGSDNERNNSNLPVAIIKPQTMMLAKHHRHSADDDEDQLLVNETVVAKIIITSNSWGLLNMIEAAPLHPRHNDGLKVHLMNEDANAKGYVMTQIYVFDKNLLRRVTTAFSGDVVLNDDVMTVDDIEADIKFACVGKGNLFLKSKTNVSLSSLEIEVMGSGLVQLEMPSLILDTELDVEVTGSGSVALVTDALSADVVKSTLSGSGNIVVDTSNLVAQQLEASVYGSGVASFATAGSVEKESLHLSGSGQLLAGSIMAAKSSVNVWGSGELLVQVTDKLAVTTSVWGKVGYVNAPPSDIKIKGWWFWREASAIVYPAAVNKVVMYQPAPIPAKHTVYYSIKTAKSALFEDPNHAFVSAEPSNVAGLITTSLSNMQQTSAMSSLSHGLFYAFVGAGVVVANVIAARSWAERRVRGHYSRLV</sequence>
<keyword evidence="2" id="KW-0472">Membrane</keyword>
<dbReference type="Pfam" id="PF10988">
    <property type="entry name" value="DUF2807"/>
    <property type="match status" value="1"/>
</dbReference>
<feature type="domain" description="Putative auto-transporter adhesin head GIN" evidence="3">
    <location>
        <begin position="250"/>
        <end position="408"/>
    </location>
</feature>
<reference evidence="4 5" key="1">
    <citation type="submission" date="2021-11" db="EMBL/GenBank/DDBJ databases">
        <authorList>
            <person name="Islam A."/>
            <person name="Islam S."/>
            <person name="Flora M.S."/>
            <person name="Rahman M."/>
            <person name="Ziaur R.M."/>
            <person name="Epstein J.H."/>
            <person name="Hassan M."/>
            <person name="Klassen M."/>
            <person name="Woodard K."/>
            <person name="Webb A."/>
            <person name="Webby R.J."/>
            <person name="El Zowalaty M.E."/>
        </authorList>
    </citation>
    <scope>NUCLEOTIDE SEQUENCE [LARGE SCALE GENOMIC DNA]</scope>
    <source>
        <strain evidence="4">Pbs1</strain>
    </source>
</reference>
<evidence type="ECO:0000313" key="5">
    <source>
        <dbReference type="Proteomes" id="UP001158986"/>
    </source>
</evidence>
<name>A0ABN8D606_9STRA</name>
<feature type="compositionally biased region" description="Polar residues" evidence="1">
    <location>
        <begin position="112"/>
        <end position="124"/>
    </location>
</feature>
<gene>
    <name evidence="4" type="ORF">PBS001_LOCUS6847</name>
</gene>
<dbReference type="PANTHER" id="PTHR39200">
    <property type="entry name" value="HYPOTHETICAL EXPORTED PROTEIN"/>
    <property type="match status" value="1"/>
</dbReference>
<evidence type="ECO:0000256" key="1">
    <source>
        <dbReference type="SAM" id="MobiDB-lite"/>
    </source>
</evidence>
<feature type="region of interest" description="Disordered" evidence="1">
    <location>
        <begin position="65"/>
        <end position="124"/>
    </location>
</feature>
<evidence type="ECO:0000259" key="3">
    <source>
        <dbReference type="Pfam" id="PF10988"/>
    </source>
</evidence>
<organism evidence="4 5">
    <name type="scientific">Peronospora belbahrii</name>
    <dbReference type="NCBI Taxonomy" id="622444"/>
    <lineage>
        <taxon>Eukaryota</taxon>
        <taxon>Sar</taxon>
        <taxon>Stramenopiles</taxon>
        <taxon>Oomycota</taxon>
        <taxon>Peronosporomycetes</taxon>
        <taxon>Peronosporales</taxon>
        <taxon>Peronosporaceae</taxon>
        <taxon>Peronospora</taxon>
    </lineage>
</organism>
<feature type="transmembrane region" description="Helical" evidence="2">
    <location>
        <begin position="499"/>
        <end position="521"/>
    </location>
</feature>
<dbReference type="Proteomes" id="UP001158986">
    <property type="component" value="Unassembled WGS sequence"/>
</dbReference>
<evidence type="ECO:0000313" key="4">
    <source>
        <dbReference type="EMBL" id="CAH0520364.1"/>
    </source>
</evidence>
<keyword evidence="2" id="KW-0812">Transmembrane</keyword>
<dbReference type="InterPro" id="IPR021255">
    <property type="entry name" value="DUF2807"/>
</dbReference>
<dbReference type="Gene3D" id="2.160.20.120">
    <property type="match status" value="1"/>
</dbReference>
<dbReference type="PANTHER" id="PTHR39200:SF1">
    <property type="entry name" value="AUTO-TRANSPORTER ADHESIN HEAD GIN DOMAIN-CONTAINING PROTEIN-RELATED"/>
    <property type="match status" value="1"/>
</dbReference>
<accession>A0ABN8D606</accession>